<dbReference type="RefSeq" id="WP_324275629.1">
    <property type="nucleotide sequence ID" value="NZ_CP141261.1"/>
</dbReference>
<sequence>MSWMLILLSAWVALAVPLALLIGRSIRTADRRLATVTVRPVPDFVPEEWTSSAAPR</sequence>
<protein>
    <submittedName>
        <fullName evidence="1">Uncharacterized protein</fullName>
    </submittedName>
</protein>
<name>A0ABZ1B0F4_9ACTN</name>
<reference evidence="1 2" key="1">
    <citation type="submission" date="2023-12" db="EMBL/GenBank/DDBJ databases">
        <title>Blastococcus brunescens sp. nov., an actonobacterium isolated from sandstone collected in sahara desert.</title>
        <authorList>
            <person name="Gtari M."/>
            <person name="Ghodhbane F."/>
        </authorList>
    </citation>
    <scope>NUCLEOTIDE SEQUENCE [LARGE SCALE GENOMIC DNA]</scope>
    <source>
        <strain evidence="1 2">BMG 8361</strain>
    </source>
</reference>
<dbReference type="EMBL" id="CP141261">
    <property type="protein sequence ID" value="WRL64301.1"/>
    <property type="molecule type" value="Genomic_DNA"/>
</dbReference>
<dbReference type="Proteomes" id="UP001324287">
    <property type="component" value="Chromosome"/>
</dbReference>
<evidence type="ECO:0000313" key="2">
    <source>
        <dbReference type="Proteomes" id="UP001324287"/>
    </source>
</evidence>
<evidence type="ECO:0000313" key="1">
    <source>
        <dbReference type="EMBL" id="WRL64301.1"/>
    </source>
</evidence>
<organism evidence="1 2">
    <name type="scientific">Blastococcus brunescens</name>
    <dbReference type="NCBI Taxonomy" id="1564165"/>
    <lineage>
        <taxon>Bacteria</taxon>
        <taxon>Bacillati</taxon>
        <taxon>Actinomycetota</taxon>
        <taxon>Actinomycetes</taxon>
        <taxon>Geodermatophilales</taxon>
        <taxon>Geodermatophilaceae</taxon>
        <taxon>Blastococcus</taxon>
    </lineage>
</organism>
<gene>
    <name evidence="1" type="ORF">U6N30_00055</name>
</gene>
<proteinExistence type="predicted"/>
<accession>A0ABZ1B0F4</accession>
<keyword evidence="2" id="KW-1185">Reference proteome</keyword>